<evidence type="ECO:0000313" key="5">
    <source>
        <dbReference type="Proteomes" id="UP000189670"/>
    </source>
</evidence>
<dbReference type="PROSITE" id="PS00626">
    <property type="entry name" value="RCC1_2"/>
    <property type="match status" value="3"/>
</dbReference>
<dbReference type="InterPro" id="IPR000408">
    <property type="entry name" value="Reg_chr_condens"/>
</dbReference>
<feature type="domain" description="Bacterial repeat" evidence="2">
    <location>
        <begin position="1013"/>
        <end position="1063"/>
    </location>
</feature>
<evidence type="ECO:0000256" key="1">
    <source>
        <dbReference type="ARBA" id="ARBA00022737"/>
    </source>
</evidence>
<dbReference type="Pfam" id="PF00415">
    <property type="entry name" value="RCC1"/>
    <property type="match status" value="3"/>
</dbReference>
<dbReference type="PANTHER" id="PTHR22870:SF408">
    <property type="entry name" value="OS09G0560450 PROTEIN"/>
    <property type="match status" value="1"/>
</dbReference>
<proteinExistence type="predicted"/>
<dbReference type="PANTHER" id="PTHR22870">
    <property type="entry name" value="REGULATOR OF CHROMOSOME CONDENSATION"/>
    <property type="match status" value="1"/>
</dbReference>
<dbReference type="EMBL" id="ATBP01000218">
    <property type="protein sequence ID" value="ETR71817.1"/>
    <property type="molecule type" value="Genomic_DNA"/>
</dbReference>
<dbReference type="Gene3D" id="2.60.40.2810">
    <property type="match status" value="2"/>
</dbReference>
<name>A0A1V1PA98_9BACT</name>
<organism evidence="4 5">
    <name type="scientific">Candidatus Magnetoglobus multicellularis str. Araruama</name>
    <dbReference type="NCBI Taxonomy" id="890399"/>
    <lineage>
        <taxon>Bacteria</taxon>
        <taxon>Pseudomonadati</taxon>
        <taxon>Thermodesulfobacteriota</taxon>
        <taxon>Desulfobacteria</taxon>
        <taxon>Desulfobacterales</taxon>
        <taxon>Desulfobacteraceae</taxon>
        <taxon>Candidatus Magnetoglobus</taxon>
    </lineage>
</organism>
<dbReference type="SUPFAM" id="SSF50985">
    <property type="entry name" value="RCC1/BLIP-II"/>
    <property type="match status" value="3"/>
</dbReference>
<dbReference type="PROSITE" id="PS50012">
    <property type="entry name" value="RCC1_3"/>
    <property type="match status" value="7"/>
</dbReference>
<dbReference type="PRINTS" id="PR00633">
    <property type="entry name" value="RCCNDNSATION"/>
</dbReference>
<dbReference type="Pfam" id="PF18998">
    <property type="entry name" value="Flg_new_2"/>
    <property type="match status" value="1"/>
</dbReference>
<evidence type="ECO:0000313" key="4">
    <source>
        <dbReference type="EMBL" id="ETR71817.1"/>
    </source>
</evidence>
<accession>A0A1V1PA98</accession>
<sequence length="1329" mass="146826">MQGLSNIISIQSGFSHNLALRSNGTVWSWGKNNYGQLGIGNTTNQNIPLQIEMLNNIVAIAAGSNHSLALQADGTVWTWGNAYDYDTIYNKPVQVETTLRTVAIAAGGYHSLALKSDGTLYSWGKNWSGQLGNGNTTFQNKPVQVTKINNIVSIAAGTCHSMALHKNGYLYAWGENWKGQLGNGNTSSQYTPVKVLDISNAINIECSEYQSFAQLIDGSFMVWGQKYTPQLMPDMDNIVDFSAYGYNGHPSKIVLTTEGNIKTWGNQLPVFKEVMPDSQSIIDISSDADKTCVVLNDGLVWCWGANIDGLDSLSSPTPLQMTGLHNIKAIESNMSDFYYEIAGINTALGNNGIIWNWGLNWNGQLGNGTTEDSSIPVQVDNLDNIVSVTSKPGHSLAINEDGSVWAWGNNYNGQLGDGTTNAGSTPVSVLNIDNIIAVANNFAGSMALKNDGTVWAWGANWNGNIGDGTTVDRHEPVQLKSLSDIVAIRAGEHFRLALKSDGTVWTWGNESINSLFPLRISCLEKIVEIDISGSSCIVRSSNNDIWVWGDIWNQYDFGNHQPILIKNIPDIAKIKAGYSCFYFFMEDETVWMWGIENSSSPSVNINVCSTIQIQSVANQTFNEDTTFTVPISLTNTTDLPYTVSVYVSNPFLLYEPEIIQHQDEFDLKFTTVSNQNGENNIVFAVEASNGDISNKEFVITIEPMPDSPEILSIPTGQIMISQGSPYTSPIFYIRDSDTNPANLDVSVSSRNESLVPDEDISYQCTYDHCYLMIAPIHETGIAEIAITVSDSSGLSTVASIEIFYPIPNPPPVASDGAWGLDEDTNFFLPLNATDPEGETLTYTIVEYPLHGTIFLDNDIVEYIPCSDYYGMDRFTFKANDGISDSNTARVILTITPIDDVPAAEDLIFQTSENTAYQLVFPYTDVDGDVLTLTINEPPQNGEISQDLIYTPDEWFWGTDTLVYSLSDENFTSLTATVSIVVNRAQEYTLSVICSTGVGEIEINGSRILLPWQGAFESSSHVSITAISSPQWIFTQWDHDQITSTANPLQITMDKGKTITAHFVPPTQVLTLFGYQSVSINGVLYQLPMEKAFSQGDFLNLKAVPQNLFKGWCGDIQSGQNPIEIDLQSDMTIGVLFEDAKEWALPIDIETVDLPDTYTDSITIGVSLLPETQPYQLKEEYGCSLTVFSSDWQKYSQFIQAYQSDQHLYQWSIGVNPHGNIGSPGEIRTSRLYWNPGQFSDKGFYCMYQRFDETLELVISDMRAETSYEVTGQESVKEFIISWSMQYLSTVRIKTQIGWNLISLPVKPLDPTAGTLFQDALIYAYEDGAY</sequence>
<dbReference type="Pfam" id="PF17963">
    <property type="entry name" value="Big_9"/>
    <property type="match status" value="2"/>
</dbReference>
<feature type="non-terminal residue" evidence="4">
    <location>
        <position position="1329"/>
    </location>
</feature>
<evidence type="ECO:0000259" key="2">
    <source>
        <dbReference type="Pfam" id="PF18998"/>
    </source>
</evidence>
<dbReference type="InterPro" id="IPR009091">
    <property type="entry name" value="RCC1/BLIP-II"/>
</dbReference>
<reference evidence="5" key="1">
    <citation type="submission" date="2012-11" db="EMBL/GenBank/DDBJ databases">
        <authorList>
            <person name="Lucero-Rivera Y.E."/>
            <person name="Tovar-Ramirez D."/>
        </authorList>
    </citation>
    <scope>NUCLEOTIDE SEQUENCE [LARGE SCALE GENOMIC DNA]</scope>
    <source>
        <strain evidence="5">Araruama</strain>
    </source>
</reference>
<dbReference type="InterPro" id="IPR058923">
    <property type="entry name" value="RCC1-like_dom"/>
</dbReference>
<gene>
    <name evidence="4" type="ORF">OMM_07869</name>
</gene>
<dbReference type="InterPro" id="IPR051210">
    <property type="entry name" value="Ub_ligase/GEF_domain"/>
</dbReference>
<evidence type="ECO:0000259" key="3">
    <source>
        <dbReference type="Pfam" id="PF25390"/>
    </source>
</evidence>
<keyword evidence="1" id="KW-0677">Repeat</keyword>
<dbReference type="Gene3D" id="2.130.10.30">
    <property type="entry name" value="Regulator of chromosome condensation 1/beta-lactamase-inhibitor protein II"/>
    <property type="match status" value="4"/>
</dbReference>
<feature type="domain" description="RCC1-like" evidence="3">
    <location>
        <begin position="6"/>
        <end position="231"/>
    </location>
</feature>
<dbReference type="Pfam" id="PF25390">
    <property type="entry name" value="WD40_RLD"/>
    <property type="match status" value="1"/>
</dbReference>
<dbReference type="Proteomes" id="UP000189670">
    <property type="component" value="Unassembled WGS sequence"/>
</dbReference>
<dbReference type="InterPro" id="IPR044060">
    <property type="entry name" value="Bacterial_rp_domain"/>
</dbReference>
<protein>
    <submittedName>
        <fullName evidence="4">Uncharacterized protein</fullName>
    </submittedName>
</protein>
<comment type="caution">
    <text evidence="4">The sequence shown here is derived from an EMBL/GenBank/DDBJ whole genome shotgun (WGS) entry which is preliminary data.</text>
</comment>